<evidence type="ECO:0000313" key="7">
    <source>
        <dbReference type="EMBL" id="ACL03423.1"/>
    </source>
</evidence>
<keyword evidence="4" id="KW-0342">GTP-binding</keyword>
<evidence type="ECO:0000259" key="6">
    <source>
        <dbReference type="SMART" id="SM00382"/>
    </source>
</evidence>
<dbReference type="AlphaFoldDB" id="B8FEL9"/>
<dbReference type="PANTHER" id="PTHR43087">
    <property type="entry name" value="LYSINE/ARGININE/ORNITHINE TRANSPORT SYSTEM KINASE"/>
    <property type="match status" value="1"/>
</dbReference>
<keyword evidence="3" id="KW-0378">Hydrolase</keyword>
<dbReference type="Gene3D" id="3.40.50.300">
    <property type="entry name" value="P-loop containing nucleotide triphosphate hydrolases"/>
    <property type="match status" value="1"/>
</dbReference>
<evidence type="ECO:0000256" key="2">
    <source>
        <dbReference type="ARBA" id="ARBA00022741"/>
    </source>
</evidence>
<keyword evidence="8" id="KW-1185">Reference proteome</keyword>
<reference evidence="7 8" key="1">
    <citation type="journal article" date="2012" name="Environ. Microbiol.">
        <title>The genome sequence of Desulfatibacillum alkenivorans AK-01: a blueprint for anaerobic alkane oxidation.</title>
        <authorList>
            <person name="Callaghan A.V."/>
            <person name="Morris B.E."/>
            <person name="Pereira I.A."/>
            <person name="McInerney M.J."/>
            <person name="Austin R.N."/>
            <person name="Groves J.T."/>
            <person name="Kukor J.J."/>
            <person name="Suflita J.M."/>
            <person name="Young L.Y."/>
            <person name="Zylstra G.J."/>
            <person name="Wawrik B."/>
        </authorList>
    </citation>
    <scope>NUCLEOTIDE SEQUENCE [LARGE SCALE GENOMIC DNA]</scope>
    <source>
        <strain evidence="7 8">AK-01</strain>
    </source>
</reference>
<evidence type="ECO:0000256" key="5">
    <source>
        <dbReference type="ARBA" id="ARBA00023186"/>
    </source>
</evidence>
<dbReference type="Pfam" id="PF03308">
    <property type="entry name" value="MeaB"/>
    <property type="match status" value="1"/>
</dbReference>
<name>B8FEL9_DESAL</name>
<keyword evidence="2" id="KW-0547">Nucleotide-binding</keyword>
<dbReference type="GO" id="GO:0003924">
    <property type="term" value="F:GTPase activity"/>
    <property type="evidence" value="ECO:0007669"/>
    <property type="project" value="InterPro"/>
</dbReference>
<dbReference type="KEGG" id="dal:Dalk_1726"/>
<evidence type="ECO:0000313" key="8">
    <source>
        <dbReference type="Proteomes" id="UP000000739"/>
    </source>
</evidence>
<organism evidence="7 8">
    <name type="scientific">Desulfatibacillum aliphaticivorans</name>
    <dbReference type="NCBI Taxonomy" id="218208"/>
    <lineage>
        <taxon>Bacteria</taxon>
        <taxon>Pseudomonadati</taxon>
        <taxon>Thermodesulfobacteriota</taxon>
        <taxon>Desulfobacteria</taxon>
        <taxon>Desulfobacterales</taxon>
        <taxon>Desulfatibacillaceae</taxon>
        <taxon>Desulfatibacillum</taxon>
    </lineage>
</organism>
<evidence type="ECO:0000256" key="1">
    <source>
        <dbReference type="ARBA" id="ARBA00009625"/>
    </source>
</evidence>
<comment type="similarity">
    <text evidence="1">Belongs to the SIMIBI class G3E GTPase family. ArgK/MeaB subfamily.</text>
</comment>
<dbReference type="InterPro" id="IPR005129">
    <property type="entry name" value="GTPase_ArgK"/>
</dbReference>
<dbReference type="eggNOG" id="COG1703">
    <property type="taxonomic scope" value="Bacteria"/>
</dbReference>
<evidence type="ECO:0000256" key="4">
    <source>
        <dbReference type="ARBA" id="ARBA00023134"/>
    </source>
</evidence>
<proteinExistence type="inferred from homology"/>
<dbReference type="InterPro" id="IPR003593">
    <property type="entry name" value="AAA+_ATPase"/>
</dbReference>
<gene>
    <name evidence="7" type="ordered locus">Dalk_1726</name>
</gene>
<dbReference type="InterPro" id="IPR052040">
    <property type="entry name" value="GTPase/Isobutyryl-CoA_mutase"/>
</dbReference>
<dbReference type="HOGENOM" id="CLU_043725_1_0_7"/>
<sequence length="326" mass="35002">MKSLVQASWETLLDGLKKGNERSLARIITLVENRENGWKDAMKRLYPLGGKAKIIGVTGSPGAGKSTLTNSIARELVSRGRTVGIIAVDPSSPFSGGALLGDRLRMRDAVNLPEIFIRSMATRGALGGLCQGARDVSRILDAFGKDVILIETVGVGQDEVEVVKTADIVMVVCVPGQGDGIQALKAGIMEIADLYVVNKADKEGADEVAADIGGMLDIASEGREPRPPILKTSAIHNLGVTELVDALVHGFDAGKNRAAWQAQRIKEEILSLLESEILNCLQDKWDRTGDLDKAIHRILKQQTDPYSAADSLLPLMREAFGIKEAT</sequence>
<dbReference type="PANTHER" id="PTHR43087:SF1">
    <property type="entry name" value="LAO_AO TRANSPORT SYSTEM ATPASE"/>
    <property type="match status" value="1"/>
</dbReference>
<dbReference type="SUPFAM" id="SSF52540">
    <property type="entry name" value="P-loop containing nucleoside triphosphate hydrolases"/>
    <property type="match status" value="1"/>
</dbReference>
<dbReference type="InterPro" id="IPR027417">
    <property type="entry name" value="P-loop_NTPase"/>
</dbReference>
<keyword evidence="5" id="KW-0143">Chaperone</keyword>
<evidence type="ECO:0000256" key="3">
    <source>
        <dbReference type="ARBA" id="ARBA00022801"/>
    </source>
</evidence>
<dbReference type="NCBIfam" id="TIGR00750">
    <property type="entry name" value="lao"/>
    <property type="match status" value="1"/>
</dbReference>
<dbReference type="GO" id="GO:0005525">
    <property type="term" value="F:GTP binding"/>
    <property type="evidence" value="ECO:0007669"/>
    <property type="project" value="UniProtKB-KW"/>
</dbReference>
<dbReference type="Proteomes" id="UP000000739">
    <property type="component" value="Chromosome"/>
</dbReference>
<feature type="domain" description="AAA+ ATPase" evidence="6">
    <location>
        <begin position="51"/>
        <end position="202"/>
    </location>
</feature>
<protein>
    <submittedName>
        <fullName evidence="7">LAO/AO transport system ATPase</fullName>
    </submittedName>
</protein>
<dbReference type="SMART" id="SM00382">
    <property type="entry name" value="AAA"/>
    <property type="match status" value="1"/>
</dbReference>
<dbReference type="EMBL" id="CP001322">
    <property type="protein sequence ID" value="ACL03423.1"/>
    <property type="molecule type" value="Genomic_DNA"/>
</dbReference>
<accession>B8FEL9</accession>
<dbReference type="CDD" id="cd03114">
    <property type="entry name" value="MMAA-like"/>
    <property type="match status" value="1"/>
</dbReference>